<dbReference type="InParanoid" id="A0A0C3G6H1"/>
<reference evidence="2" key="2">
    <citation type="submission" date="2015-01" db="EMBL/GenBank/DDBJ databases">
        <title>Evolutionary Origins and Diversification of the Mycorrhizal Mutualists.</title>
        <authorList>
            <consortium name="DOE Joint Genome Institute"/>
            <consortium name="Mycorrhizal Genomics Consortium"/>
            <person name="Kohler A."/>
            <person name="Kuo A."/>
            <person name="Nagy L.G."/>
            <person name="Floudas D."/>
            <person name="Copeland A."/>
            <person name="Barry K.W."/>
            <person name="Cichocki N."/>
            <person name="Veneault-Fourrey C."/>
            <person name="LaButti K."/>
            <person name="Lindquist E.A."/>
            <person name="Lipzen A."/>
            <person name="Lundell T."/>
            <person name="Morin E."/>
            <person name="Murat C."/>
            <person name="Riley R."/>
            <person name="Ohm R."/>
            <person name="Sun H."/>
            <person name="Tunlid A."/>
            <person name="Henrissat B."/>
            <person name="Grigoriev I.V."/>
            <person name="Hibbett D.S."/>
            <person name="Martin F."/>
        </authorList>
    </citation>
    <scope>NUCLEOTIDE SEQUENCE [LARGE SCALE GENOMIC DNA]</scope>
    <source>
        <strain evidence="2">F 1598</strain>
    </source>
</reference>
<dbReference type="HOGENOM" id="CLU_2606848_0_0_1"/>
<reference evidence="1 2" key="1">
    <citation type="submission" date="2014-04" db="EMBL/GenBank/DDBJ databases">
        <authorList>
            <consortium name="DOE Joint Genome Institute"/>
            <person name="Kuo A."/>
            <person name="Tarkka M."/>
            <person name="Buscot F."/>
            <person name="Kohler A."/>
            <person name="Nagy L.G."/>
            <person name="Floudas D."/>
            <person name="Copeland A."/>
            <person name="Barry K.W."/>
            <person name="Cichocki N."/>
            <person name="Veneault-Fourrey C."/>
            <person name="LaButti K."/>
            <person name="Lindquist E.A."/>
            <person name="Lipzen A."/>
            <person name="Lundell T."/>
            <person name="Morin E."/>
            <person name="Murat C."/>
            <person name="Sun H."/>
            <person name="Tunlid A."/>
            <person name="Henrissat B."/>
            <person name="Grigoriev I.V."/>
            <person name="Hibbett D.S."/>
            <person name="Martin F."/>
            <person name="Nordberg H.P."/>
            <person name="Cantor M.N."/>
            <person name="Hua S.X."/>
        </authorList>
    </citation>
    <scope>NUCLEOTIDE SEQUENCE [LARGE SCALE GENOMIC DNA]</scope>
    <source>
        <strain evidence="1 2">F 1598</strain>
    </source>
</reference>
<gene>
    <name evidence="1" type="ORF">PILCRDRAFT_321497</name>
</gene>
<dbReference type="Proteomes" id="UP000054166">
    <property type="component" value="Unassembled WGS sequence"/>
</dbReference>
<evidence type="ECO:0000313" key="2">
    <source>
        <dbReference type="Proteomes" id="UP000054166"/>
    </source>
</evidence>
<protein>
    <submittedName>
        <fullName evidence="1">Uncharacterized protein</fullName>
    </submittedName>
</protein>
<organism evidence="1 2">
    <name type="scientific">Piloderma croceum (strain F 1598)</name>
    <dbReference type="NCBI Taxonomy" id="765440"/>
    <lineage>
        <taxon>Eukaryota</taxon>
        <taxon>Fungi</taxon>
        <taxon>Dikarya</taxon>
        <taxon>Basidiomycota</taxon>
        <taxon>Agaricomycotina</taxon>
        <taxon>Agaricomycetes</taxon>
        <taxon>Agaricomycetidae</taxon>
        <taxon>Atheliales</taxon>
        <taxon>Atheliaceae</taxon>
        <taxon>Piloderma</taxon>
    </lineage>
</organism>
<proteinExistence type="predicted"/>
<name>A0A0C3G6H1_PILCF</name>
<accession>A0A0C3G6H1</accession>
<sequence length="79" mass="9346">MDPRREGVDRRGKGWRQVRVSKLGHVGVCSQLQRFRKVFHISHDLPRDNSGRNALTDMFHGRRRVDVVLWNLCSVFKFK</sequence>
<keyword evidence="2" id="KW-1185">Reference proteome</keyword>
<dbReference type="EMBL" id="KN832982">
    <property type="protein sequence ID" value="KIM86271.1"/>
    <property type="molecule type" value="Genomic_DNA"/>
</dbReference>
<dbReference type="AlphaFoldDB" id="A0A0C3G6H1"/>
<evidence type="ECO:0000313" key="1">
    <source>
        <dbReference type="EMBL" id="KIM86271.1"/>
    </source>
</evidence>